<evidence type="ECO:0000256" key="2">
    <source>
        <dbReference type="ARBA" id="ARBA00023015"/>
    </source>
</evidence>
<evidence type="ECO:0000313" key="7">
    <source>
        <dbReference type="EMBL" id="KAF1990017.1"/>
    </source>
</evidence>
<protein>
    <recommendedName>
        <fullName evidence="6">BZIP domain-containing protein</fullName>
    </recommendedName>
</protein>
<dbReference type="AlphaFoldDB" id="A0A6G1HAC6"/>
<dbReference type="PROSITE" id="PS00036">
    <property type="entry name" value="BZIP_BASIC"/>
    <property type="match status" value="1"/>
</dbReference>
<keyword evidence="8" id="KW-1185">Reference proteome</keyword>
<evidence type="ECO:0000256" key="4">
    <source>
        <dbReference type="ARBA" id="ARBA00023242"/>
    </source>
</evidence>
<dbReference type="Gene3D" id="1.20.5.170">
    <property type="match status" value="1"/>
</dbReference>
<dbReference type="Pfam" id="PF00170">
    <property type="entry name" value="bZIP_1"/>
    <property type="match status" value="1"/>
</dbReference>
<dbReference type="PROSITE" id="PS50217">
    <property type="entry name" value="BZIP"/>
    <property type="match status" value="1"/>
</dbReference>
<dbReference type="CDD" id="cd14687">
    <property type="entry name" value="bZIP_ATF2"/>
    <property type="match status" value="1"/>
</dbReference>
<feature type="region of interest" description="Disordered" evidence="5">
    <location>
        <begin position="1"/>
        <end position="54"/>
    </location>
</feature>
<dbReference type="EMBL" id="ML977143">
    <property type="protein sequence ID" value="KAF1990017.1"/>
    <property type="molecule type" value="Genomic_DNA"/>
</dbReference>
<evidence type="ECO:0000256" key="5">
    <source>
        <dbReference type="SAM" id="MobiDB-lite"/>
    </source>
</evidence>
<dbReference type="GO" id="GO:0003700">
    <property type="term" value="F:DNA-binding transcription factor activity"/>
    <property type="evidence" value="ECO:0007669"/>
    <property type="project" value="InterPro"/>
</dbReference>
<keyword evidence="2" id="KW-0805">Transcription regulation</keyword>
<feature type="compositionally biased region" description="Polar residues" evidence="5">
    <location>
        <begin position="7"/>
        <end position="29"/>
    </location>
</feature>
<dbReference type="InterPro" id="IPR046347">
    <property type="entry name" value="bZIP_sf"/>
</dbReference>
<sequence length="349" mass="38813">MAYDNLSPATDMSSPNAFSRTGFEPSTDQRAGFDKHSRSTSLDQDQMAYADPVGTSQFPWFSHAPYPETIGFAGIDPTETVYGLNASSDWNRGLPLQTPYGNYPNARQSYGQITPPDDDDKEMYGGEQPQSTRRSGRHTKPTHTAEEMQEDQVIAAAHKKGKRGRKSKAQQEEEAKESEDCKENKRQKFLERNRVAASKCRDKKKRYTSDLENQQRHLVAEKNALKSAEAALKEELLQLKTACLAHTDCNCVQIRDYMTSSLKHVQPTGMLFDASFQSAYPSQGIDRRMSAMSGAGTAYTETTEDSSRKMSSDSLQSPQMGNLSLMEDKKVAMLRGANAAMDTTRVGKS</sequence>
<feature type="compositionally biased region" description="Basic and acidic residues" evidence="5">
    <location>
        <begin position="169"/>
        <end position="184"/>
    </location>
</feature>
<dbReference type="SUPFAM" id="SSF57959">
    <property type="entry name" value="Leucine zipper domain"/>
    <property type="match status" value="1"/>
</dbReference>
<dbReference type="SMART" id="SM00338">
    <property type="entry name" value="BRLZ"/>
    <property type="match status" value="1"/>
</dbReference>
<feature type="domain" description="BZIP" evidence="6">
    <location>
        <begin position="183"/>
        <end position="246"/>
    </location>
</feature>
<keyword evidence="3" id="KW-0804">Transcription</keyword>
<evidence type="ECO:0000256" key="1">
    <source>
        <dbReference type="ARBA" id="ARBA00004123"/>
    </source>
</evidence>
<dbReference type="Proteomes" id="UP000800041">
    <property type="component" value="Unassembled WGS sequence"/>
</dbReference>
<comment type="subcellular location">
    <subcellularLocation>
        <location evidence="1">Nucleus</location>
    </subcellularLocation>
</comment>
<keyword evidence="4" id="KW-0539">Nucleus</keyword>
<dbReference type="InterPro" id="IPR051027">
    <property type="entry name" value="bZIP_transcription_factors"/>
</dbReference>
<feature type="region of interest" description="Disordered" evidence="5">
    <location>
        <begin position="293"/>
        <end position="322"/>
    </location>
</feature>
<dbReference type="PANTHER" id="PTHR19304">
    <property type="entry name" value="CYCLIC-AMP RESPONSE ELEMENT BINDING PROTEIN"/>
    <property type="match status" value="1"/>
</dbReference>
<organism evidence="7 8">
    <name type="scientific">Aulographum hederae CBS 113979</name>
    <dbReference type="NCBI Taxonomy" id="1176131"/>
    <lineage>
        <taxon>Eukaryota</taxon>
        <taxon>Fungi</taxon>
        <taxon>Dikarya</taxon>
        <taxon>Ascomycota</taxon>
        <taxon>Pezizomycotina</taxon>
        <taxon>Dothideomycetes</taxon>
        <taxon>Pleosporomycetidae</taxon>
        <taxon>Aulographales</taxon>
        <taxon>Aulographaceae</taxon>
    </lineage>
</organism>
<reference evidence="7" key="1">
    <citation type="journal article" date="2020" name="Stud. Mycol.">
        <title>101 Dothideomycetes genomes: a test case for predicting lifestyles and emergence of pathogens.</title>
        <authorList>
            <person name="Haridas S."/>
            <person name="Albert R."/>
            <person name="Binder M."/>
            <person name="Bloem J."/>
            <person name="Labutti K."/>
            <person name="Salamov A."/>
            <person name="Andreopoulos B."/>
            <person name="Baker S."/>
            <person name="Barry K."/>
            <person name="Bills G."/>
            <person name="Bluhm B."/>
            <person name="Cannon C."/>
            <person name="Castanera R."/>
            <person name="Culley D."/>
            <person name="Daum C."/>
            <person name="Ezra D."/>
            <person name="Gonzalez J."/>
            <person name="Henrissat B."/>
            <person name="Kuo A."/>
            <person name="Liang C."/>
            <person name="Lipzen A."/>
            <person name="Lutzoni F."/>
            <person name="Magnuson J."/>
            <person name="Mondo S."/>
            <person name="Nolan M."/>
            <person name="Ohm R."/>
            <person name="Pangilinan J."/>
            <person name="Park H.-J."/>
            <person name="Ramirez L."/>
            <person name="Alfaro M."/>
            <person name="Sun H."/>
            <person name="Tritt A."/>
            <person name="Yoshinaga Y."/>
            <person name="Zwiers L.-H."/>
            <person name="Turgeon B."/>
            <person name="Goodwin S."/>
            <person name="Spatafora J."/>
            <person name="Crous P."/>
            <person name="Grigoriev I."/>
        </authorList>
    </citation>
    <scope>NUCLEOTIDE SEQUENCE</scope>
    <source>
        <strain evidence="7">CBS 113979</strain>
    </source>
</reference>
<dbReference type="InterPro" id="IPR004827">
    <property type="entry name" value="bZIP"/>
</dbReference>
<evidence type="ECO:0000259" key="6">
    <source>
        <dbReference type="PROSITE" id="PS50217"/>
    </source>
</evidence>
<evidence type="ECO:0000313" key="8">
    <source>
        <dbReference type="Proteomes" id="UP000800041"/>
    </source>
</evidence>
<dbReference type="GO" id="GO:0005634">
    <property type="term" value="C:nucleus"/>
    <property type="evidence" value="ECO:0007669"/>
    <property type="project" value="UniProtKB-SubCell"/>
</dbReference>
<name>A0A6G1HAC6_9PEZI</name>
<proteinExistence type="predicted"/>
<gene>
    <name evidence="7" type="ORF">K402DRAFT_418115</name>
</gene>
<evidence type="ECO:0000256" key="3">
    <source>
        <dbReference type="ARBA" id="ARBA00023163"/>
    </source>
</evidence>
<feature type="compositionally biased region" description="Polar residues" evidence="5">
    <location>
        <begin position="312"/>
        <end position="322"/>
    </location>
</feature>
<dbReference type="OrthoDB" id="295274at2759"/>
<feature type="compositionally biased region" description="Basic residues" evidence="5">
    <location>
        <begin position="157"/>
        <end position="168"/>
    </location>
</feature>
<accession>A0A6G1HAC6</accession>
<feature type="region of interest" description="Disordered" evidence="5">
    <location>
        <begin position="89"/>
        <end position="184"/>
    </location>
</feature>